<reference evidence="1 2" key="1">
    <citation type="submission" date="2018-11" db="EMBL/GenBank/DDBJ databases">
        <authorList>
            <consortium name="Pathogen Informatics"/>
        </authorList>
    </citation>
    <scope>NUCLEOTIDE SEQUENCE [LARGE SCALE GENOMIC DNA]</scope>
</reference>
<sequence>MDCVEATLFDGALSIDIGEVTTRRFVTVFVQSTPNKLWIDDSKDLLAGVVQRVNVTVEAGSSIDYSKIDVRADPGESIEFLGSDGEWSSAVIVNIPPLGVCARYTFELVLCLLMDAGLTASPAIRKAKISFDWLGRTWSVELPFIALLIMTSSTSMLESKTLFELEIARAVGHAEEWTVVLENAVIEAVDPKAGEEAPNKLGKLINKDLGYFHVGEQVNIFFFFLHFYFITLFELEIARAVGHAEEWTVVLENAVIEAVDPKAGEEAPNKLGKLINKDLGELIPNVVASLIWVLPITGELPISHKLSIDYRVKSTKEANLEDERDNFIDRLYTYRETFDLHLPKVS</sequence>
<evidence type="ECO:0000313" key="1">
    <source>
        <dbReference type="EMBL" id="VDM79207.1"/>
    </source>
</evidence>
<gene>
    <name evidence="1" type="ORF">SVUK_LOCUS14205</name>
</gene>
<dbReference type="EMBL" id="UYYB01104318">
    <property type="protein sequence ID" value="VDM79207.1"/>
    <property type="molecule type" value="Genomic_DNA"/>
</dbReference>
<dbReference type="AlphaFoldDB" id="A0A3P7JSF0"/>
<dbReference type="Proteomes" id="UP000270094">
    <property type="component" value="Unassembled WGS sequence"/>
</dbReference>
<protein>
    <submittedName>
        <fullName evidence="1">Uncharacterized protein</fullName>
    </submittedName>
</protein>
<organism evidence="1 2">
    <name type="scientific">Strongylus vulgaris</name>
    <name type="common">Blood worm</name>
    <dbReference type="NCBI Taxonomy" id="40348"/>
    <lineage>
        <taxon>Eukaryota</taxon>
        <taxon>Metazoa</taxon>
        <taxon>Ecdysozoa</taxon>
        <taxon>Nematoda</taxon>
        <taxon>Chromadorea</taxon>
        <taxon>Rhabditida</taxon>
        <taxon>Rhabditina</taxon>
        <taxon>Rhabditomorpha</taxon>
        <taxon>Strongyloidea</taxon>
        <taxon>Strongylidae</taxon>
        <taxon>Strongylus</taxon>
    </lineage>
</organism>
<accession>A0A3P7JSF0</accession>
<proteinExistence type="predicted"/>
<dbReference type="OrthoDB" id="10256906at2759"/>
<evidence type="ECO:0000313" key="2">
    <source>
        <dbReference type="Proteomes" id="UP000270094"/>
    </source>
</evidence>
<name>A0A3P7JSF0_STRVU</name>
<keyword evidence="2" id="KW-1185">Reference proteome</keyword>